<keyword evidence="4" id="KW-0539">Nucleus</keyword>
<evidence type="ECO:0000313" key="6">
    <source>
        <dbReference type="EMBL" id="KAH7520902.1"/>
    </source>
</evidence>
<dbReference type="GO" id="GO:0003677">
    <property type="term" value="F:DNA binding"/>
    <property type="evidence" value="ECO:0007669"/>
    <property type="project" value="UniProtKB-KW"/>
</dbReference>
<dbReference type="AlphaFoldDB" id="A0A978V0Y6"/>
<dbReference type="Gene3D" id="2.170.150.80">
    <property type="entry name" value="NAC domain"/>
    <property type="match status" value="1"/>
</dbReference>
<dbReference type="InterPro" id="IPR036093">
    <property type="entry name" value="NAC_dom_sf"/>
</dbReference>
<keyword evidence="1" id="KW-0805">Transcription regulation</keyword>
<evidence type="ECO:0000256" key="2">
    <source>
        <dbReference type="ARBA" id="ARBA00023125"/>
    </source>
</evidence>
<dbReference type="OrthoDB" id="1877845at2759"/>
<organism evidence="6 7">
    <name type="scientific">Ziziphus jujuba var. spinosa</name>
    <dbReference type="NCBI Taxonomy" id="714518"/>
    <lineage>
        <taxon>Eukaryota</taxon>
        <taxon>Viridiplantae</taxon>
        <taxon>Streptophyta</taxon>
        <taxon>Embryophyta</taxon>
        <taxon>Tracheophyta</taxon>
        <taxon>Spermatophyta</taxon>
        <taxon>Magnoliopsida</taxon>
        <taxon>eudicotyledons</taxon>
        <taxon>Gunneridae</taxon>
        <taxon>Pentapetalae</taxon>
        <taxon>rosids</taxon>
        <taxon>fabids</taxon>
        <taxon>Rosales</taxon>
        <taxon>Rhamnaceae</taxon>
        <taxon>Paliureae</taxon>
        <taxon>Ziziphus</taxon>
    </lineage>
</organism>
<dbReference type="Pfam" id="PF02365">
    <property type="entry name" value="NAM"/>
    <property type="match status" value="1"/>
</dbReference>
<dbReference type="EMBL" id="JAEACU010000008">
    <property type="protein sequence ID" value="KAH7520902.1"/>
    <property type="molecule type" value="Genomic_DNA"/>
</dbReference>
<gene>
    <name evidence="6" type="ORF">FEM48_Zijuj08G0195000</name>
</gene>
<dbReference type="PANTHER" id="PTHR31719">
    <property type="entry name" value="NAC TRANSCRIPTION FACTOR 56"/>
    <property type="match status" value="1"/>
</dbReference>
<dbReference type="GO" id="GO:0006355">
    <property type="term" value="P:regulation of DNA-templated transcription"/>
    <property type="evidence" value="ECO:0007669"/>
    <property type="project" value="InterPro"/>
</dbReference>
<evidence type="ECO:0000256" key="3">
    <source>
        <dbReference type="ARBA" id="ARBA00023163"/>
    </source>
</evidence>
<name>A0A978V0Y6_ZIZJJ</name>
<evidence type="ECO:0000256" key="1">
    <source>
        <dbReference type="ARBA" id="ARBA00023015"/>
    </source>
</evidence>
<protein>
    <recommendedName>
        <fullName evidence="5">NAC domain-containing protein</fullName>
    </recommendedName>
</protein>
<feature type="domain" description="NAC" evidence="5">
    <location>
        <begin position="10"/>
        <end position="160"/>
    </location>
</feature>
<evidence type="ECO:0000313" key="7">
    <source>
        <dbReference type="Proteomes" id="UP000813462"/>
    </source>
</evidence>
<dbReference type="SUPFAM" id="SSF101941">
    <property type="entry name" value="NAC domain"/>
    <property type="match status" value="1"/>
</dbReference>
<proteinExistence type="predicted"/>
<evidence type="ECO:0000259" key="5">
    <source>
        <dbReference type="PROSITE" id="PS51005"/>
    </source>
</evidence>
<sequence length="205" mass="23485">MGDGNMMISLPPGFQFCPTDQELVLHFLYRKALLLPCHPTIPELNLHLHDPWEFNGRALLSGNIYYFISKVKENRTTKNGYWKESDVDEVPIQASHGERVGVKKFLVFCLGVPPTGNKTSWVMEEYKICNTSGFSAAIYKKRGKQKLNCNKWVLCRVHERKGILSEQHTLCYGDYDDDNGTELSCLDEMFLSLDDDLEEISLQTD</sequence>
<accession>A0A978V0Y6</accession>
<dbReference type="Proteomes" id="UP000813462">
    <property type="component" value="Unassembled WGS sequence"/>
</dbReference>
<keyword evidence="3" id="KW-0804">Transcription</keyword>
<dbReference type="PROSITE" id="PS51005">
    <property type="entry name" value="NAC"/>
    <property type="match status" value="1"/>
</dbReference>
<keyword evidence="2" id="KW-0238">DNA-binding</keyword>
<evidence type="ECO:0000256" key="4">
    <source>
        <dbReference type="ARBA" id="ARBA00023242"/>
    </source>
</evidence>
<dbReference type="PANTHER" id="PTHR31719:SF85">
    <property type="entry name" value="NAC DOMAIN-CONTAINING PROTEIN"/>
    <property type="match status" value="1"/>
</dbReference>
<dbReference type="InterPro" id="IPR003441">
    <property type="entry name" value="NAC-dom"/>
</dbReference>
<dbReference type="GO" id="GO:0048731">
    <property type="term" value="P:system development"/>
    <property type="evidence" value="ECO:0007669"/>
    <property type="project" value="TreeGrafter"/>
</dbReference>
<reference evidence="6" key="1">
    <citation type="journal article" date="2021" name="Front. Plant Sci.">
        <title>Chromosome-Scale Genome Assembly for Chinese Sour Jujube and Insights Into Its Genome Evolution and Domestication Signature.</title>
        <authorList>
            <person name="Shen L.-Y."/>
            <person name="Luo H."/>
            <person name="Wang X.-L."/>
            <person name="Wang X.-M."/>
            <person name="Qiu X.-J."/>
            <person name="Liu H."/>
            <person name="Zhou S.-S."/>
            <person name="Jia K.-H."/>
            <person name="Nie S."/>
            <person name="Bao Y.-T."/>
            <person name="Zhang R.-G."/>
            <person name="Yun Q.-Z."/>
            <person name="Chai Y.-H."/>
            <person name="Lu J.-Y."/>
            <person name="Li Y."/>
            <person name="Zhao S.-W."/>
            <person name="Mao J.-F."/>
            <person name="Jia S.-G."/>
            <person name="Mao Y.-M."/>
        </authorList>
    </citation>
    <scope>NUCLEOTIDE SEQUENCE</scope>
    <source>
        <strain evidence="6">AT0</strain>
        <tissue evidence="6">Leaf</tissue>
    </source>
</reference>
<comment type="caution">
    <text evidence="6">The sequence shown here is derived from an EMBL/GenBank/DDBJ whole genome shotgun (WGS) entry which is preliminary data.</text>
</comment>